<evidence type="ECO:0000256" key="1">
    <source>
        <dbReference type="SAM" id="MobiDB-lite"/>
    </source>
</evidence>
<feature type="transmembrane region" description="Helical" evidence="2">
    <location>
        <begin position="105"/>
        <end position="127"/>
    </location>
</feature>
<sequence>MTTPGNGNGNNGGNDGDNGSNDPYRNGWGSAGGAGNGGSSGGSGASGFPSFGSYPQGGGGQDPLYGAGAAAPTPPPNTGTNQDQLFASLFNFGFTRYATPSIVKIAYALGVISLGLLWVVSAIALLVGGVSGNGDGGDFIIGLFGLVILSIWLLFMLMLLRMSLENFLSNVRIAQATQSMDYRQATQQQGR</sequence>
<keyword evidence="2" id="KW-1133">Transmembrane helix</keyword>
<organism evidence="3 4">
    <name type="scientific">Candidatus Corynebacterium avicola</name>
    <dbReference type="NCBI Taxonomy" id="2838527"/>
    <lineage>
        <taxon>Bacteria</taxon>
        <taxon>Bacillati</taxon>
        <taxon>Actinomycetota</taxon>
        <taxon>Actinomycetes</taxon>
        <taxon>Mycobacteriales</taxon>
        <taxon>Corynebacteriaceae</taxon>
        <taxon>Corynebacterium</taxon>
    </lineage>
</organism>
<keyword evidence="2" id="KW-0472">Membrane</keyword>
<feature type="transmembrane region" description="Helical" evidence="2">
    <location>
        <begin position="139"/>
        <end position="160"/>
    </location>
</feature>
<dbReference type="Pfam" id="PF14110">
    <property type="entry name" value="DUF4282"/>
    <property type="match status" value="1"/>
</dbReference>
<evidence type="ECO:0000313" key="4">
    <source>
        <dbReference type="Proteomes" id="UP000824190"/>
    </source>
</evidence>
<keyword evidence="2" id="KW-0812">Transmembrane</keyword>
<comment type="caution">
    <text evidence="3">The sequence shown here is derived from an EMBL/GenBank/DDBJ whole genome shotgun (WGS) entry which is preliminary data.</text>
</comment>
<dbReference type="InterPro" id="IPR025557">
    <property type="entry name" value="DUF4282"/>
</dbReference>
<dbReference type="EMBL" id="DXGC01000116">
    <property type="protein sequence ID" value="HIW92634.1"/>
    <property type="molecule type" value="Genomic_DNA"/>
</dbReference>
<gene>
    <name evidence="3" type="ORF">H9870_13360</name>
</gene>
<reference evidence="3" key="2">
    <citation type="submission" date="2021-04" db="EMBL/GenBank/DDBJ databases">
        <authorList>
            <person name="Gilroy R."/>
        </authorList>
    </citation>
    <scope>NUCLEOTIDE SEQUENCE</scope>
    <source>
        <strain evidence="3">CHK32-1732</strain>
    </source>
</reference>
<evidence type="ECO:0000256" key="2">
    <source>
        <dbReference type="SAM" id="Phobius"/>
    </source>
</evidence>
<feature type="region of interest" description="Disordered" evidence="1">
    <location>
        <begin position="63"/>
        <end position="82"/>
    </location>
</feature>
<protein>
    <submittedName>
        <fullName evidence="3">DUF4282 domain-containing protein</fullName>
    </submittedName>
</protein>
<feature type="region of interest" description="Disordered" evidence="1">
    <location>
        <begin position="1"/>
        <end position="53"/>
    </location>
</feature>
<evidence type="ECO:0000313" key="3">
    <source>
        <dbReference type="EMBL" id="HIW92634.1"/>
    </source>
</evidence>
<accession>A0A9D1RRZ4</accession>
<reference evidence="3" key="1">
    <citation type="journal article" date="2021" name="PeerJ">
        <title>Extensive microbial diversity within the chicken gut microbiome revealed by metagenomics and culture.</title>
        <authorList>
            <person name="Gilroy R."/>
            <person name="Ravi A."/>
            <person name="Getino M."/>
            <person name="Pursley I."/>
            <person name="Horton D.L."/>
            <person name="Alikhan N.F."/>
            <person name="Baker D."/>
            <person name="Gharbi K."/>
            <person name="Hall N."/>
            <person name="Watson M."/>
            <person name="Adriaenssens E.M."/>
            <person name="Foster-Nyarko E."/>
            <person name="Jarju S."/>
            <person name="Secka A."/>
            <person name="Antonio M."/>
            <person name="Oren A."/>
            <person name="Chaudhuri R.R."/>
            <person name="La Ragione R."/>
            <person name="Hildebrand F."/>
            <person name="Pallen M.J."/>
        </authorList>
    </citation>
    <scope>NUCLEOTIDE SEQUENCE</scope>
    <source>
        <strain evidence="3">CHK32-1732</strain>
    </source>
</reference>
<dbReference type="AlphaFoldDB" id="A0A9D1RRZ4"/>
<proteinExistence type="predicted"/>
<name>A0A9D1RRZ4_9CORY</name>
<feature type="compositionally biased region" description="Gly residues" evidence="1">
    <location>
        <begin position="29"/>
        <end position="45"/>
    </location>
</feature>
<dbReference type="Proteomes" id="UP000824190">
    <property type="component" value="Unassembled WGS sequence"/>
</dbReference>
<feature type="compositionally biased region" description="Gly residues" evidence="1">
    <location>
        <begin position="1"/>
        <end position="16"/>
    </location>
</feature>